<feature type="compositionally biased region" description="Acidic residues" evidence="1">
    <location>
        <begin position="1"/>
        <end position="10"/>
    </location>
</feature>
<reference evidence="2" key="1">
    <citation type="submission" date="2021-02" db="EMBL/GenBank/DDBJ databases">
        <title>First Annotated Genome of the Yellow-green Alga Tribonema minus.</title>
        <authorList>
            <person name="Mahan K.M."/>
        </authorList>
    </citation>
    <scope>NUCLEOTIDE SEQUENCE</scope>
    <source>
        <strain evidence="2">UTEX B ZZ1240</strain>
    </source>
</reference>
<accession>A0A836CJM8</accession>
<feature type="region of interest" description="Disordered" evidence="1">
    <location>
        <begin position="1"/>
        <end position="26"/>
    </location>
</feature>
<dbReference type="OrthoDB" id="126344at2759"/>
<gene>
    <name evidence="2" type="ORF">JKP88DRAFT_310845</name>
</gene>
<sequence length="763" mass="83068">MPDAAPEEDVSKDASSGDALAAQELPRVADSTRNTYAGATAEFLRYLWCKKPQLLTPEYKAQFQHEAADLVADNAEATAEAVPSVERLRKALPRLRVGGGLGPDPLQWDQLTADDFVTWLLELKDEGRLSKSNMQQKRCAVANLFNDFNQRDVFEKVAKEIMVLQKGLVQQLAAAECSEGGGDARQDKPPLPFDLYQQLALAFLEDSVAENGHCNGPFGHLFFVLTWNLLCRTSKLGCGDILWQHLEWHDDALAVFLPQSKQTARAVEQAGYPDARHVYANPLNPEICPILSLGVFMMCYGVGVGGDGDGRLFTGTKQYDRYTKVLKRVAERRAEQLRQHGLTPDDLGALSSRGGAASYSLSDSTACPSSAAVGLRAGWVPSGVGDADKRYVPAEERYAGRCCAGLPLMSPDFMILHPFFSRYHDDGSARAGVDAMVSDGVARAFGGDVPLRLMPVAQYALASVLYHWDFLARTLPPRHRLFANALLLDAPRRQELQQLTMCVLGNSAHAQREQRVVTGLSAEVMIMGAMRDAARARSEAAALAAAVQRLNSGLEDRVHAAVRTLAEEGLITSTQMTVQTVSSAITQCLKDSGLHALVSHLKSCASVAGSERAAAAVSSDAPAGPVNQATADESPATCVRVPPDWKLPAFKAADAWRAWAVGVDKYGPYRSLQGIPQSEKRSWKRYKGFMAIVEKCITSAQGAAVDWSTMTDSKAQELYAAARGEIEVDGASHKRRHDQLKWNTVLKNYESARAQRNKLARLG</sequence>
<evidence type="ECO:0000313" key="2">
    <source>
        <dbReference type="EMBL" id="KAG5185906.1"/>
    </source>
</evidence>
<name>A0A836CJM8_9STRA</name>
<organism evidence="2 3">
    <name type="scientific">Tribonema minus</name>
    <dbReference type="NCBI Taxonomy" id="303371"/>
    <lineage>
        <taxon>Eukaryota</taxon>
        <taxon>Sar</taxon>
        <taxon>Stramenopiles</taxon>
        <taxon>Ochrophyta</taxon>
        <taxon>PX clade</taxon>
        <taxon>Xanthophyceae</taxon>
        <taxon>Tribonematales</taxon>
        <taxon>Tribonemataceae</taxon>
        <taxon>Tribonema</taxon>
    </lineage>
</organism>
<comment type="caution">
    <text evidence="2">The sequence shown here is derived from an EMBL/GenBank/DDBJ whole genome shotgun (WGS) entry which is preliminary data.</text>
</comment>
<dbReference type="Proteomes" id="UP000664859">
    <property type="component" value="Unassembled WGS sequence"/>
</dbReference>
<keyword evidence="3" id="KW-1185">Reference proteome</keyword>
<dbReference type="AlphaFoldDB" id="A0A836CJM8"/>
<evidence type="ECO:0000313" key="3">
    <source>
        <dbReference type="Proteomes" id="UP000664859"/>
    </source>
</evidence>
<dbReference type="EMBL" id="JAFCMP010000117">
    <property type="protein sequence ID" value="KAG5185906.1"/>
    <property type="molecule type" value="Genomic_DNA"/>
</dbReference>
<proteinExistence type="predicted"/>
<protein>
    <submittedName>
        <fullName evidence="2">Uncharacterized protein</fullName>
    </submittedName>
</protein>
<evidence type="ECO:0000256" key="1">
    <source>
        <dbReference type="SAM" id="MobiDB-lite"/>
    </source>
</evidence>